<keyword evidence="2" id="KW-1185">Reference proteome</keyword>
<name>A0ACA9Y0T3_9ASCO</name>
<protein>
    <submittedName>
        <fullName evidence="1">Uncharacterized protein</fullName>
    </submittedName>
</protein>
<gene>
    <name evidence="1" type="ORF">CLIB1444_01S09494</name>
</gene>
<evidence type="ECO:0000313" key="1">
    <source>
        <dbReference type="EMBL" id="CAH6718562.1"/>
    </source>
</evidence>
<dbReference type="Proteomes" id="UP001152531">
    <property type="component" value="Unassembled WGS sequence"/>
</dbReference>
<comment type="caution">
    <text evidence="1">The sequence shown here is derived from an EMBL/GenBank/DDBJ whole genome shotgun (WGS) entry which is preliminary data.</text>
</comment>
<proteinExistence type="predicted"/>
<reference evidence="1" key="1">
    <citation type="submission" date="2022-06" db="EMBL/GenBank/DDBJ databases">
        <authorList>
            <person name="Legras J.-L."/>
            <person name="Devillers H."/>
            <person name="Grondin C."/>
        </authorList>
    </citation>
    <scope>NUCLEOTIDE SEQUENCE</scope>
    <source>
        <strain evidence="1">CLIB 1444</strain>
    </source>
</reference>
<organism evidence="1 2">
    <name type="scientific">[Candida] jaroonii</name>
    <dbReference type="NCBI Taxonomy" id="467808"/>
    <lineage>
        <taxon>Eukaryota</taxon>
        <taxon>Fungi</taxon>
        <taxon>Dikarya</taxon>
        <taxon>Ascomycota</taxon>
        <taxon>Saccharomycotina</taxon>
        <taxon>Pichiomycetes</taxon>
        <taxon>Debaryomycetaceae</taxon>
        <taxon>Yamadazyma</taxon>
    </lineage>
</organism>
<dbReference type="EMBL" id="CALSDN010000001">
    <property type="protein sequence ID" value="CAH6718562.1"/>
    <property type="molecule type" value="Genomic_DNA"/>
</dbReference>
<evidence type="ECO:0000313" key="2">
    <source>
        <dbReference type="Proteomes" id="UP001152531"/>
    </source>
</evidence>
<sequence>MSRELDTIEKFNVCRNCNDVYSNFAVTGHYNVPITKELLSQGLKTLIEEFPVFQNAVKRFGGDDIKDGYGNYRMVKLEEILFDTVATISNKPFDESQLEEINKIKCESDANKPTWRVILFTNNYLTFLCDHSLFDGESGRNFHIEMCRIFNTLSNVKFVNKLYSFNDSEIALPSTKKYNIYQYSYWDVVKFLFWDNLPNRLKEFYNQTFIEYYPNIYQYPRFVSFHKKTEKTNFKTIKIDGQQMTELTNILKFNNVSMTAFLNVYLNYCLQNTVLAKHSSQLLSTVSAIPMSGRRYYPQSDDLKFRYMVTAANLYSEPITKMETNWFPIMKSINSQLQKEIKSQERFRAFGLLELVNVYDFMKPKDQAKVESLFEISNLGFSKIQSEKWQVDDLLFSQTTGVSSPFVFSVSSTVNGANIVLGYLDEYKDYPIDQFIEFFNDHLDVFISSNALPH</sequence>
<accession>A0ACA9Y0T3</accession>